<dbReference type="Proteomes" id="UP000612808">
    <property type="component" value="Unassembled WGS sequence"/>
</dbReference>
<evidence type="ECO:0008006" key="8">
    <source>
        <dbReference type="Google" id="ProtNLM"/>
    </source>
</evidence>
<dbReference type="GO" id="GO:0005975">
    <property type="term" value="P:carbohydrate metabolic process"/>
    <property type="evidence" value="ECO:0007669"/>
    <property type="project" value="InterPro"/>
</dbReference>
<gene>
    <name evidence="6" type="ORF">Aru02nite_58410</name>
</gene>
<feature type="domain" description="Carbohydrate kinase FGGY N-terminal" evidence="4">
    <location>
        <begin position="4"/>
        <end position="226"/>
    </location>
</feature>
<dbReference type="InterPro" id="IPR000577">
    <property type="entry name" value="Carb_kinase_FGGY"/>
</dbReference>
<evidence type="ECO:0000313" key="7">
    <source>
        <dbReference type="Proteomes" id="UP000612808"/>
    </source>
</evidence>
<dbReference type="Gene3D" id="3.30.420.40">
    <property type="match status" value="2"/>
</dbReference>
<evidence type="ECO:0000256" key="1">
    <source>
        <dbReference type="ARBA" id="ARBA00009156"/>
    </source>
</evidence>
<evidence type="ECO:0000313" key="6">
    <source>
        <dbReference type="EMBL" id="GID14952.1"/>
    </source>
</evidence>
<keyword evidence="2" id="KW-0808">Transferase</keyword>
<dbReference type="AlphaFoldDB" id="A0A8J3JEE7"/>
<keyword evidence="3" id="KW-0418">Kinase</keyword>
<dbReference type="EMBL" id="BOMB01000035">
    <property type="protein sequence ID" value="GID14952.1"/>
    <property type="molecule type" value="Genomic_DNA"/>
</dbReference>
<comment type="similarity">
    <text evidence="1">Belongs to the FGGY kinase family.</text>
</comment>
<evidence type="ECO:0000259" key="4">
    <source>
        <dbReference type="Pfam" id="PF00370"/>
    </source>
</evidence>
<dbReference type="InterPro" id="IPR018484">
    <property type="entry name" value="FGGY_N"/>
</dbReference>
<sequence length="461" mass="47179">MFTVGVDVGSTSTKVVLVAGAGEVRTVRRAPTPSDPTDLIRLVRNGIRAVSGGVPVAAVGIASMAETGVPLDADDTPIGALLRWDAGRGSTDADALAATFGRGALFAATGVRPAGKTPLATWAWLRRTRPAVFDRMARWAGVADLVCLALTGRLVTDHTLAGRTMAYRLPPAGADLPAGYDADLLAAVGMSPSQLPAVDPVARATGEPLTPGTPVVVAGHDHAVGAWAAGVREPGTVADSIGTAESLIRVLGAPVPRDAVAAQGMSLARTVDARHEALVAGSPAAGAMLDRFLAARGLDREAALASAAALPDPPTGRLALPYPSGRQCPEPDPAAPLRLPDGDDAEATRAVLEALSYQARWMYETQRALAGEPRDTGSVTVLGLGRGESDGANLWLRLKAAILPVPVRHVTAAEPVATGAALLAATRAGLLPAPTLPTEPVGAPDPRHAPAYAEFLRHARS</sequence>
<accession>A0A8J3JEE7</accession>
<dbReference type="PANTHER" id="PTHR43095">
    <property type="entry name" value="SUGAR KINASE"/>
    <property type="match status" value="1"/>
</dbReference>
<name>A0A8J3JEE7_9ACTN</name>
<dbReference type="InterPro" id="IPR050406">
    <property type="entry name" value="FGGY_Carb_Kinase"/>
</dbReference>
<protein>
    <recommendedName>
        <fullName evidence="8">Xylulokinase</fullName>
    </recommendedName>
</protein>
<comment type="caution">
    <text evidence="6">The sequence shown here is derived from an EMBL/GenBank/DDBJ whole genome shotgun (WGS) entry which is preliminary data.</text>
</comment>
<dbReference type="SUPFAM" id="SSF53067">
    <property type="entry name" value="Actin-like ATPase domain"/>
    <property type="match status" value="2"/>
</dbReference>
<dbReference type="RefSeq" id="WP_203663001.1">
    <property type="nucleotide sequence ID" value="NZ_BAAAZM010000012.1"/>
</dbReference>
<evidence type="ECO:0000256" key="3">
    <source>
        <dbReference type="ARBA" id="ARBA00022777"/>
    </source>
</evidence>
<evidence type="ECO:0000259" key="5">
    <source>
        <dbReference type="Pfam" id="PF02782"/>
    </source>
</evidence>
<reference evidence="6" key="1">
    <citation type="submission" date="2021-01" db="EMBL/GenBank/DDBJ databases">
        <title>Whole genome shotgun sequence of Actinocatenispora rupis NBRC 107355.</title>
        <authorList>
            <person name="Komaki H."/>
            <person name="Tamura T."/>
        </authorList>
    </citation>
    <scope>NUCLEOTIDE SEQUENCE</scope>
    <source>
        <strain evidence="6">NBRC 107355</strain>
    </source>
</reference>
<dbReference type="Pfam" id="PF02782">
    <property type="entry name" value="FGGY_C"/>
    <property type="match status" value="1"/>
</dbReference>
<dbReference type="CDD" id="cd07773">
    <property type="entry name" value="ASKHA_NBD_FGGY_FK"/>
    <property type="match status" value="1"/>
</dbReference>
<dbReference type="InterPro" id="IPR018485">
    <property type="entry name" value="FGGY_C"/>
</dbReference>
<keyword evidence="7" id="KW-1185">Reference proteome</keyword>
<proteinExistence type="inferred from homology"/>
<evidence type="ECO:0000256" key="2">
    <source>
        <dbReference type="ARBA" id="ARBA00022679"/>
    </source>
</evidence>
<organism evidence="6 7">
    <name type="scientific">Actinocatenispora rupis</name>
    <dbReference type="NCBI Taxonomy" id="519421"/>
    <lineage>
        <taxon>Bacteria</taxon>
        <taxon>Bacillati</taxon>
        <taxon>Actinomycetota</taxon>
        <taxon>Actinomycetes</taxon>
        <taxon>Micromonosporales</taxon>
        <taxon>Micromonosporaceae</taxon>
        <taxon>Actinocatenispora</taxon>
    </lineage>
</organism>
<dbReference type="PIRSF" id="PIRSF000538">
    <property type="entry name" value="GlpK"/>
    <property type="match status" value="1"/>
</dbReference>
<feature type="domain" description="Carbohydrate kinase FGGY C-terminal" evidence="5">
    <location>
        <begin position="271"/>
        <end position="426"/>
    </location>
</feature>
<dbReference type="Pfam" id="PF00370">
    <property type="entry name" value="FGGY_N"/>
    <property type="match status" value="1"/>
</dbReference>
<dbReference type="InterPro" id="IPR043129">
    <property type="entry name" value="ATPase_NBD"/>
</dbReference>
<dbReference type="GO" id="GO:0016301">
    <property type="term" value="F:kinase activity"/>
    <property type="evidence" value="ECO:0007669"/>
    <property type="project" value="UniProtKB-KW"/>
</dbReference>